<feature type="compositionally biased region" description="Basic residues" evidence="1">
    <location>
        <begin position="76"/>
        <end position="96"/>
    </location>
</feature>
<organism evidence="3">
    <name type="scientific">Cacopsylla melanoneura</name>
    <dbReference type="NCBI Taxonomy" id="428564"/>
    <lineage>
        <taxon>Eukaryota</taxon>
        <taxon>Metazoa</taxon>
        <taxon>Ecdysozoa</taxon>
        <taxon>Arthropoda</taxon>
        <taxon>Hexapoda</taxon>
        <taxon>Insecta</taxon>
        <taxon>Pterygota</taxon>
        <taxon>Neoptera</taxon>
        <taxon>Paraneoptera</taxon>
        <taxon>Hemiptera</taxon>
        <taxon>Sternorrhyncha</taxon>
        <taxon>Psylloidea</taxon>
        <taxon>Psyllidae</taxon>
        <taxon>Psyllinae</taxon>
        <taxon>Cacopsylla</taxon>
    </lineage>
</organism>
<dbReference type="Pfam" id="PF25273">
    <property type="entry name" value="DUF7869"/>
    <property type="match status" value="1"/>
</dbReference>
<evidence type="ECO:0000259" key="2">
    <source>
        <dbReference type="Pfam" id="PF25273"/>
    </source>
</evidence>
<accession>A0A8D8SAJ0</accession>
<feature type="compositionally biased region" description="Polar residues" evidence="1">
    <location>
        <begin position="16"/>
        <end position="42"/>
    </location>
</feature>
<dbReference type="InterPro" id="IPR057191">
    <property type="entry name" value="DUF7869"/>
</dbReference>
<proteinExistence type="predicted"/>
<dbReference type="AlphaFoldDB" id="A0A8D8SAJ0"/>
<feature type="compositionally biased region" description="Polar residues" evidence="1">
    <location>
        <begin position="49"/>
        <end position="63"/>
    </location>
</feature>
<evidence type="ECO:0000256" key="1">
    <source>
        <dbReference type="SAM" id="MobiDB-lite"/>
    </source>
</evidence>
<name>A0A8D8SAJ0_9HEMI</name>
<dbReference type="EMBL" id="HBUF01603647">
    <property type="protein sequence ID" value="CAG6776915.1"/>
    <property type="molecule type" value="Transcribed_RNA"/>
</dbReference>
<sequence>MMLPIFSVGREVTIETTESPLSHGSCTPTSTPFNNGPECTSTPVPPLENDSQSTDGASQGNDSHSTDALVPETTPKKGRKRKKNEGKWKKNVRKANRNLGKSYKQSSKKQKDKIRPERQLKSACGKKCRYKCSEIITDEERKALFQEYWNLGDVERQRDYLAHCMSDVTPKCEYRRIKVNGSEESEVISTRKPNTAYSFMKEGTKVRVCKLFFEKTLDINPRPINTVKNKRDKVAGVLQEKDLRGKHGKHKKLDQTIIDGIKQHIESIPKIESHYTRAKTSKLFIDGSKTITDIHRDYVSKCETEGKPYANYQMFYKIFTEDFNLSFFIPKKDQCGLCESFNNSSVEEKAKLKDKYDSHLKEKQLSREEKKKDKEDSPDTVVAVYDLQAVFPLPQGNVSAFYYKSKLNVLNFTVYDLKTNHCFCYVWDESEANRGVNELGSCVLKFLQAREDPNKPQHVIFYSDNCAGQQKNRHMIALYNYIVQNHNYLSITHKYLVSGHSQNEGDSAHSLIEQKCKRQLRGGPMYTPESFVTCIRGARSKGPPYIVNELTFTNIHDVKKLPVNLPNTVKINNIKVMKITKDQPNVLHYKHSYEESDFHAVYLISAANRKKQASNNLTLTPAYASKPGISDSKLEGLLELIKQRHIPEYYSSFYKSLK</sequence>
<protein>
    <recommendedName>
        <fullName evidence="2">DUF7869 domain-containing protein</fullName>
    </recommendedName>
</protein>
<feature type="region of interest" description="Disordered" evidence="1">
    <location>
        <begin position="16"/>
        <end position="118"/>
    </location>
</feature>
<dbReference type="PANTHER" id="PTHR10773:SF19">
    <property type="match status" value="1"/>
</dbReference>
<dbReference type="PANTHER" id="PTHR10773">
    <property type="entry name" value="DNA-DIRECTED RNA POLYMERASES I, II, AND III SUBUNIT RPABC2"/>
    <property type="match status" value="1"/>
</dbReference>
<feature type="domain" description="DUF7869" evidence="2">
    <location>
        <begin position="421"/>
        <end position="591"/>
    </location>
</feature>
<reference evidence="3" key="1">
    <citation type="submission" date="2021-05" db="EMBL/GenBank/DDBJ databases">
        <authorList>
            <person name="Alioto T."/>
            <person name="Alioto T."/>
            <person name="Gomez Garrido J."/>
        </authorList>
    </citation>
    <scope>NUCLEOTIDE SEQUENCE</scope>
</reference>
<evidence type="ECO:0000313" key="3">
    <source>
        <dbReference type="EMBL" id="CAG6666188.1"/>
    </source>
</evidence>
<dbReference type="EMBL" id="HBUF01213232">
    <property type="protein sequence ID" value="CAG6666188.1"/>
    <property type="molecule type" value="Transcribed_RNA"/>
</dbReference>